<name>A0ABQ3YAE0_9ACTN</name>
<dbReference type="PROSITE" id="PS51257">
    <property type="entry name" value="PROKAR_LIPOPROTEIN"/>
    <property type="match status" value="1"/>
</dbReference>
<protein>
    <recommendedName>
        <fullName evidence="4">Efflux RND transporter periplasmic adaptor subunit</fullName>
    </recommendedName>
</protein>
<reference evidence="2 3" key="1">
    <citation type="submission" date="2021-01" db="EMBL/GenBank/DDBJ databases">
        <title>Whole genome shotgun sequence of Actinoplanes deccanensis NBRC 13994.</title>
        <authorList>
            <person name="Komaki H."/>
            <person name="Tamura T."/>
        </authorList>
    </citation>
    <scope>NUCLEOTIDE SEQUENCE [LARGE SCALE GENOMIC DNA]</scope>
    <source>
        <strain evidence="2 3">NBRC 13994</strain>
    </source>
</reference>
<evidence type="ECO:0000256" key="1">
    <source>
        <dbReference type="SAM" id="MobiDB-lite"/>
    </source>
</evidence>
<sequence length="333" mass="33997">MGPEKGTAVDRRGLALGVAVAAALSGCTADEEAARTPGLEERGTVLTSVKPTRQDLSNQISLSGKVTINPVFGIVAPTAGEIRYVQRQPNKTPAAQPLWVATVWDDGTPRRINIPEGSMLAGRLMEDRAEVAAGMPIVSARHGGYGIVADIDSAQAYRVSGSAKTVKGQIKNGPGPFSCTTLGTIAALPEGTIPEPPPPATTAPTPGASGGPAPVQSAPVENPEQQGPQGSESTGMRLVCAPPASVKLINGADVTLSVVTDRAVNAMVLPVEAVAGTQGRGKVDVLTPDRTRKTVDVVLGLTDGKVVQIKSGLRGDEEIAVPGPDLPAAEGPK</sequence>
<organism evidence="2 3">
    <name type="scientific">Paractinoplanes deccanensis</name>
    <dbReference type="NCBI Taxonomy" id="113561"/>
    <lineage>
        <taxon>Bacteria</taxon>
        <taxon>Bacillati</taxon>
        <taxon>Actinomycetota</taxon>
        <taxon>Actinomycetes</taxon>
        <taxon>Micromonosporales</taxon>
        <taxon>Micromonosporaceae</taxon>
        <taxon>Paractinoplanes</taxon>
    </lineage>
</organism>
<dbReference type="EMBL" id="BOMI01000112">
    <property type="protein sequence ID" value="GID76946.1"/>
    <property type="molecule type" value="Genomic_DNA"/>
</dbReference>
<evidence type="ECO:0000313" key="3">
    <source>
        <dbReference type="Proteomes" id="UP000609879"/>
    </source>
</evidence>
<proteinExistence type="predicted"/>
<feature type="compositionally biased region" description="Polar residues" evidence="1">
    <location>
        <begin position="223"/>
        <end position="234"/>
    </location>
</feature>
<evidence type="ECO:0000313" key="2">
    <source>
        <dbReference type="EMBL" id="GID76946.1"/>
    </source>
</evidence>
<gene>
    <name evidence="2" type="ORF">Ade02nite_55870</name>
</gene>
<feature type="compositionally biased region" description="Low complexity" evidence="1">
    <location>
        <begin position="202"/>
        <end position="214"/>
    </location>
</feature>
<keyword evidence="3" id="KW-1185">Reference proteome</keyword>
<dbReference type="Gene3D" id="2.40.420.20">
    <property type="match status" value="1"/>
</dbReference>
<evidence type="ECO:0008006" key="4">
    <source>
        <dbReference type="Google" id="ProtNLM"/>
    </source>
</evidence>
<comment type="caution">
    <text evidence="2">The sequence shown here is derived from an EMBL/GenBank/DDBJ whole genome shotgun (WGS) entry which is preliminary data.</text>
</comment>
<dbReference type="Proteomes" id="UP000609879">
    <property type="component" value="Unassembled WGS sequence"/>
</dbReference>
<feature type="region of interest" description="Disordered" evidence="1">
    <location>
        <begin position="188"/>
        <end position="236"/>
    </location>
</feature>
<accession>A0ABQ3YAE0</accession>